<dbReference type="PANTHER" id="PTHR32097">
    <property type="entry name" value="CAMP-BINDING PROTEIN 1-RELATED"/>
    <property type="match status" value="1"/>
</dbReference>
<proteinExistence type="predicted"/>
<keyword evidence="3" id="KW-1185">Reference proteome</keyword>
<sequence length="202" mass="21683">MAITLQKGQKIDLTKGNAGLKNLMVGLGWDPVQQKSGGLLGSLFGGGGGSNVDCDASVMMLDENGRLLDKKSVIYFGNLTSKCGSVKHTGDNLTGEGDGDDEQVLIDLSKVPSNVHKLVFVVNIYQAVQRKQHFGMIQNAFIRVVDSASRTELVHYNLSEDYSGLTSLIPGEIYRHGAEWKFAAVGSGTKDASITEIANRHA</sequence>
<dbReference type="CDD" id="cd06974">
    <property type="entry name" value="TerD_like"/>
    <property type="match status" value="1"/>
</dbReference>
<dbReference type="InterPro" id="IPR051324">
    <property type="entry name" value="Stress/Tellurium_Resist"/>
</dbReference>
<dbReference type="PANTHER" id="PTHR32097:SF15">
    <property type="entry name" value="STRESS RESPONSE PROTEIN SCP2"/>
    <property type="match status" value="1"/>
</dbReference>
<protein>
    <submittedName>
        <fullName evidence="2">TerD family protein</fullName>
    </submittedName>
</protein>
<name>A0A6I2M7J9_9BACI</name>
<reference evidence="2 3" key="1">
    <citation type="submission" date="2019-11" db="EMBL/GenBank/DDBJ databases">
        <title>Bacillus idriensis genome.</title>
        <authorList>
            <person name="Konopka E.N."/>
            <person name="Newman J.D."/>
        </authorList>
    </citation>
    <scope>NUCLEOTIDE SEQUENCE [LARGE SCALE GENOMIC DNA]</scope>
    <source>
        <strain evidence="2 3">DSM 19097</strain>
    </source>
</reference>
<gene>
    <name evidence="2" type="ORF">GJU41_09220</name>
</gene>
<comment type="caution">
    <text evidence="2">The sequence shown here is derived from an EMBL/GenBank/DDBJ whole genome shotgun (WGS) entry which is preliminary data.</text>
</comment>
<evidence type="ECO:0000313" key="2">
    <source>
        <dbReference type="EMBL" id="MRX54150.1"/>
    </source>
</evidence>
<accession>A0A6I2M7J9</accession>
<organism evidence="2 3">
    <name type="scientific">Metabacillus idriensis</name>
    <dbReference type="NCBI Taxonomy" id="324768"/>
    <lineage>
        <taxon>Bacteria</taxon>
        <taxon>Bacillati</taxon>
        <taxon>Bacillota</taxon>
        <taxon>Bacilli</taxon>
        <taxon>Bacillales</taxon>
        <taxon>Bacillaceae</taxon>
        <taxon>Metabacillus</taxon>
    </lineage>
</organism>
<dbReference type="Gene3D" id="2.60.60.30">
    <property type="entry name" value="sav2460 like domains"/>
    <property type="match status" value="1"/>
</dbReference>
<dbReference type="EMBL" id="WKKF01000002">
    <property type="protein sequence ID" value="MRX54150.1"/>
    <property type="molecule type" value="Genomic_DNA"/>
</dbReference>
<evidence type="ECO:0000313" key="3">
    <source>
        <dbReference type="Proteomes" id="UP000441585"/>
    </source>
</evidence>
<evidence type="ECO:0000259" key="1">
    <source>
        <dbReference type="Pfam" id="PF02342"/>
    </source>
</evidence>
<dbReference type="RefSeq" id="WP_070877963.1">
    <property type="nucleotide sequence ID" value="NZ_CAJFZX010000014.1"/>
</dbReference>
<dbReference type="AlphaFoldDB" id="A0A6I2M7J9"/>
<dbReference type="Pfam" id="PF02342">
    <property type="entry name" value="TerD"/>
    <property type="match status" value="1"/>
</dbReference>
<dbReference type="Proteomes" id="UP000441585">
    <property type="component" value="Unassembled WGS sequence"/>
</dbReference>
<feature type="domain" description="TerD" evidence="1">
    <location>
        <begin position="1"/>
        <end position="200"/>
    </location>
</feature>
<dbReference type="InterPro" id="IPR003325">
    <property type="entry name" value="TerD"/>
</dbReference>